<proteinExistence type="predicted"/>
<evidence type="ECO:0000313" key="2">
    <source>
        <dbReference type="EMBL" id="ADW69525.1"/>
    </source>
</evidence>
<dbReference type="PaxDb" id="1198114-AciX9_2493"/>
<accession>E8X5H8</accession>
<gene>
    <name evidence="2" type="ordered locus">AciX9_2493</name>
</gene>
<keyword evidence="1" id="KW-0732">Signal</keyword>
<dbReference type="AlphaFoldDB" id="E8X5H8"/>
<evidence type="ECO:0000256" key="1">
    <source>
        <dbReference type="SAM" id="SignalP"/>
    </source>
</evidence>
<dbReference type="EMBL" id="CP002480">
    <property type="protein sequence ID" value="ADW69525.1"/>
    <property type="molecule type" value="Genomic_DNA"/>
</dbReference>
<organism evidence="3">
    <name type="scientific">Granulicella tundricola (strain ATCC BAA-1859 / DSM 23138 / MP5ACTX9)</name>
    <dbReference type="NCBI Taxonomy" id="1198114"/>
    <lineage>
        <taxon>Bacteria</taxon>
        <taxon>Pseudomonadati</taxon>
        <taxon>Acidobacteriota</taxon>
        <taxon>Terriglobia</taxon>
        <taxon>Terriglobales</taxon>
        <taxon>Acidobacteriaceae</taxon>
        <taxon>Granulicella</taxon>
    </lineage>
</organism>
<protein>
    <recommendedName>
        <fullName evidence="4">Thioredoxin domain-containing protein</fullName>
    </recommendedName>
</protein>
<name>E8X5H8_GRATM</name>
<feature type="chain" id="PRO_5003234192" description="Thioredoxin domain-containing protein" evidence="1">
    <location>
        <begin position="23"/>
        <end position="241"/>
    </location>
</feature>
<reference evidence="3" key="1">
    <citation type="submission" date="2011-01" db="EMBL/GenBank/DDBJ databases">
        <title>Complete sequence of chromosome of Acidobacterium sp. MP5ACTX9.</title>
        <authorList>
            <consortium name="US DOE Joint Genome Institute"/>
            <person name="Lucas S."/>
            <person name="Copeland A."/>
            <person name="Lapidus A."/>
            <person name="Cheng J.-F."/>
            <person name="Goodwin L."/>
            <person name="Pitluck S."/>
            <person name="Teshima H."/>
            <person name="Detter J.C."/>
            <person name="Han C."/>
            <person name="Tapia R."/>
            <person name="Land M."/>
            <person name="Hauser L."/>
            <person name="Kyrpides N."/>
            <person name="Ivanova N."/>
            <person name="Ovchinnikova G."/>
            <person name="Pagani I."/>
            <person name="Rawat S.R."/>
            <person name="Mannisto M."/>
            <person name="Haggblom M.M."/>
            <person name="Woyke T."/>
        </authorList>
    </citation>
    <scope>NUCLEOTIDE SEQUENCE [LARGE SCALE GENOMIC DNA]</scope>
    <source>
        <strain evidence="3">MP5ACTX9</strain>
    </source>
</reference>
<dbReference type="RefSeq" id="WP_013580841.1">
    <property type="nucleotide sequence ID" value="NC_015064.1"/>
</dbReference>
<feature type="signal peptide" evidence="1">
    <location>
        <begin position="1"/>
        <end position="22"/>
    </location>
</feature>
<dbReference type="KEGG" id="acm:AciX9_2493"/>
<sequence>MNPIPRLILTLACAAVPLAAQTTTPDAPHPAHLRAVMRPPATTLPPRAALLSTAESAATRGIKPPLQTLPDFPVTDRDGHTTSAQTVGTHLIAARTPATPIAAQATTLALQPTAPAPPTHWLLLYRTQTCLPCDRLMNTLAASTSSDFQRGTPYIVLVATHTRTGLETVRAANPTFNSATWLADTTHQALTTLKPRGTPMLYAMDGNRIAFSIPGNLDNPTLVTTIADSWIKNTAKPLTTP</sequence>
<dbReference type="HOGENOM" id="CLU_1150586_0_0_0"/>
<evidence type="ECO:0008006" key="4">
    <source>
        <dbReference type="Google" id="ProtNLM"/>
    </source>
</evidence>
<dbReference type="Proteomes" id="UP000000343">
    <property type="component" value="Chromosome"/>
</dbReference>
<dbReference type="STRING" id="1198114.AciX9_2493"/>
<evidence type="ECO:0000313" key="3">
    <source>
        <dbReference type="Proteomes" id="UP000000343"/>
    </source>
</evidence>
<keyword evidence="3" id="KW-1185">Reference proteome</keyword>